<accession>A0ACB9JN92</accession>
<reference evidence="1 2" key="2">
    <citation type="journal article" date="2022" name="Mol. Ecol. Resour.">
        <title>The genomes of chicory, endive, great burdock and yacon provide insights into Asteraceae paleo-polyploidization history and plant inulin production.</title>
        <authorList>
            <person name="Fan W."/>
            <person name="Wang S."/>
            <person name="Wang H."/>
            <person name="Wang A."/>
            <person name="Jiang F."/>
            <person name="Liu H."/>
            <person name="Zhao H."/>
            <person name="Xu D."/>
            <person name="Zhang Y."/>
        </authorList>
    </citation>
    <scope>NUCLEOTIDE SEQUENCE [LARGE SCALE GENOMIC DNA]</scope>
    <source>
        <strain evidence="2">cv. Yunnan</strain>
        <tissue evidence="1">Leaves</tissue>
    </source>
</reference>
<protein>
    <submittedName>
        <fullName evidence="1">Uncharacterized protein</fullName>
    </submittedName>
</protein>
<gene>
    <name evidence="1" type="ORF">L1987_09385</name>
</gene>
<organism evidence="1 2">
    <name type="scientific">Smallanthus sonchifolius</name>
    <dbReference type="NCBI Taxonomy" id="185202"/>
    <lineage>
        <taxon>Eukaryota</taxon>
        <taxon>Viridiplantae</taxon>
        <taxon>Streptophyta</taxon>
        <taxon>Embryophyta</taxon>
        <taxon>Tracheophyta</taxon>
        <taxon>Spermatophyta</taxon>
        <taxon>Magnoliopsida</taxon>
        <taxon>eudicotyledons</taxon>
        <taxon>Gunneridae</taxon>
        <taxon>Pentapetalae</taxon>
        <taxon>asterids</taxon>
        <taxon>campanulids</taxon>
        <taxon>Asterales</taxon>
        <taxon>Asteraceae</taxon>
        <taxon>Asteroideae</taxon>
        <taxon>Heliantheae alliance</taxon>
        <taxon>Millerieae</taxon>
        <taxon>Smallanthus</taxon>
    </lineage>
</organism>
<reference evidence="2" key="1">
    <citation type="journal article" date="2022" name="Mol. Ecol. Resour.">
        <title>The genomes of chicory, endive, great burdock and yacon provide insights into Asteraceae palaeo-polyploidization history and plant inulin production.</title>
        <authorList>
            <person name="Fan W."/>
            <person name="Wang S."/>
            <person name="Wang H."/>
            <person name="Wang A."/>
            <person name="Jiang F."/>
            <person name="Liu H."/>
            <person name="Zhao H."/>
            <person name="Xu D."/>
            <person name="Zhang Y."/>
        </authorList>
    </citation>
    <scope>NUCLEOTIDE SEQUENCE [LARGE SCALE GENOMIC DNA]</scope>
    <source>
        <strain evidence="2">cv. Yunnan</strain>
    </source>
</reference>
<proteinExistence type="predicted"/>
<evidence type="ECO:0000313" key="1">
    <source>
        <dbReference type="EMBL" id="KAI3821812.1"/>
    </source>
</evidence>
<dbReference type="EMBL" id="CM042020">
    <property type="protein sequence ID" value="KAI3821812.1"/>
    <property type="molecule type" value="Genomic_DNA"/>
</dbReference>
<name>A0ACB9JN92_9ASTR</name>
<evidence type="ECO:0000313" key="2">
    <source>
        <dbReference type="Proteomes" id="UP001056120"/>
    </source>
</evidence>
<sequence>MENVAKYHCNRSRERKHPSIFGGEDTSLDSGCRRRRGCLDMTSVHTCVFSIRASRSQWKYYASMIVSMSTPTCLFHNHIFDDIRFNANTQNVSVRVVGCTSGLETQILAPYGMAQ</sequence>
<comment type="caution">
    <text evidence="1">The sequence shown here is derived from an EMBL/GenBank/DDBJ whole genome shotgun (WGS) entry which is preliminary data.</text>
</comment>
<dbReference type="Proteomes" id="UP001056120">
    <property type="component" value="Linkage Group LG03"/>
</dbReference>
<keyword evidence="2" id="KW-1185">Reference proteome</keyword>